<dbReference type="Proteomes" id="UP001055439">
    <property type="component" value="Chromosome 9"/>
</dbReference>
<keyword evidence="2" id="KW-1185">Reference proteome</keyword>
<gene>
    <name evidence="1" type="ORF">MUK42_32890</name>
</gene>
<proteinExistence type="predicted"/>
<dbReference type="EMBL" id="CP097511">
    <property type="protein sequence ID" value="URE48860.1"/>
    <property type="molecule type" value="Genomic_DNA"/>
</dbReference>
<dbReference type="AlphaFoldDB" id="A0A9E7LFF2"/>
<evidence type="ECO:0000313" key="1">
    <source>
        <dbReference type="EMBL" id="URE48860.1"/>
    </source>
</evidence>
<evidence type="ECO:0000313" key="2">
    <source>
        <dbReference type="Proteomes" id="UP001055439"/>
    </source>
</evidence>
<protein>
    <submittedName>
        <fullName evidence="1">Uncharacterized protein</fullName>
    </submittedName>
</protein>
<organism evidence="1 2">
    <name type="scientific">Musa troglodytarum</name>
    <name type="common">fe'i banana</name>
    <dbReference type="NCBI Taxonomy" id="320322"/>
    <lineage>
        <taxon>Eukaryota</taxon>
        <taxon>Viridiplantae</taxon>
        <taxon>Streptophyta</taxon>
        <taxon>Embryophyta</taxon>
        <taxon>Tracheophyta</taxon>
        <taxon>Spermatophyta</taxon>
        <taxon>Magnoliopsida</taxon>
        <taxon>Liliopsida</taxon>
        <taxon>Zingiberales</taxon>
        <taxon>Musaceae</taxon>
        <taxon>Musa</taxon>
    </lineage>
</organism>
<name>A0A9E7LFF2_9LILI</name>
<accession>A0A9E7LFF2</accession>
<sequence>MHGSDEERSVTLFDDDVDHMYRKISTSKNPKKKKKVGLFSFDVTLKFCV</sequence>
<reference evidence="1" key="1">
    <citation type="submission" date="2022-05" db="EMBL/GenBank/DDBJ databases">
        <title>The Musa troglodytarum L. genome provides insights into the mechanism of non-climacteric behaviour and enrichment of carotenoids.</title>
        <authorList>
            <person name="Wang J."/>
        </authorList>
    </citation>
    <scope>NUCLEOTIDE SEQUENCE</scope>
    <source>
        <tissue evidence="1">Leaf</tissue>
    </source>
</reference>